<dbReference type="InterPro" id="IPR021936">
    <property type="entry name" value="DUF3549"/>
</dbReference>
<evidence type="ECO:0000313" key="1">
    <source>
        <dbReference type="EMBL" id="MBB6543898.1"/>
    </source>
</evidence>
<organism evidence="1 2">
    <name type="scientific">Thalassotalea piscium</name>
    <dbReference type="NCBI Taxonomy" id="1230533"/>
    <lineage>
        <taxon>Bacteria</taxon>
        <taxon>Pseudomonadati</taxon>
        <taxon>Pseudomonadota</taxon>
        <taxon>Gammaproteobacteria</taxon>
        <taxon>Alteromonadales</taxon>
        <taxon>Colwelliaceae</taxon>
        <taxon>Thalassotalea</taxon>
    </lineage>
</organism>
<dbReference type="RefSeq" id="WP_184424672.1">
    <property type="nucleotide sequence ID" value="NZ_AP027362.1"/>
</dbReference>
<protein>
    <recommendedName>
        <fullName evidence="3">DUF3549 family protein</fullName>
    </recommendedName>
</protein>
<accession>A0A7X0TU73</accession>
<reference evidence="1 2" key="1">
    <citation type="submission" date="2020-08" db="EMBL/GenBank/DDBJ databases">
        <title>Genomic Encyclopedia of Type Strains, Phase IV (KMG-IV): sequencing the most valuable type-strain genomes for metagenomic binning, comparative biology and taxonomic classification.</title>
        <authorList>
            <person name="Goeker M."/>
        </authorList>
    </citation>
    <scope>NUCLEOTIDE SEQUENCE [LARGE SCALE GENOMIC DNA]</scope>
    <source>
        <strain evidence="1 2">DSM 26287</strain>
    </source>
</reference>
<comment type="caution">
    <text evidence="1">The sequence shown here is derived from an EMBL/GenBank/DDBJ whole genome shotgun (WGS) entry which is preliminary data.</text>
</comment>
<sequence length="341" mass="38778">MNTINTISDLLALSNSQYRVYDLGRKIDKISKEQFIKIEANQVPYPFPSQGHAHLALAFWQKTTKQPFLWFVKLPLDERGLINQGARDHFIAIIIEALGTDLTVDPTEKQEELLKANPYNFTPAQYKLASLNSLLKVALNQAASQYYEQCYQYLKGELGWDNWHQIGVQGLSDFASRLNDTEHQTILINALANLPIEVLNPLCCAIENIELPISLVKCITDLYRHTNNLEHQQALLRSLASSSEHPMVIALVQEIVNQPTLSDELFIVISGRNWLALQKQDHMMNFLENLVNYNKPPLFDAIFKDLVTLPSLRMIIFACMRDEKRSNALAKAIGSLFNSPQ</sequence>
<proteinExistence type="predicted"/>
<evidence type="ECO:0008006" key="3">
    <source>
        <dbReference type="Google" id="ProtNLM"/>
    </source>
</evidence>
<evidence type="ECO:0000313" key="2">
    <source>
        <dbReference type="Proteomes" id="UP000537141"/>
    </source>
</evidence>
<gene>
    <name evidence="1" type="ORF">HNQ55_002422</name>
</gene>
<dbReference type="Proteomes" id="UP000537141">
    <property type="component" value="Unassembled WGS sequence"/>
</dbReference>
<keyword evidence="2" id="KW-1185">Reference proteome</keyword>
<name>A0A7X0TU73_9GAMM</name>
<dbReference type="EMBL" id="JACHHU010000021">
    <property type="protein sequence ID" value="MBB6543898.1"/>
    <property type="molecule type" value="Genomic_DNA"/>
</dbReference>
<dbReference type="AlphaFoldDB" id="A0A7X0TU73"/>
<dbReference type="Pfam" id="PF12069">
    <property type="entry name" value="DUF3549"/>
    <property type="match status" value="1"/>
</dbReference>